<feature type="binding site" evidence="12">
    <location>
        <position position="78"/>
    </location>
    <ligand>
        <name>Na(+)</name>
        <dbReference type="ChEBI" id="CHEBI:29101"/>
        <note>structural</note>
    </ligand>
</feature>
<gene>
    <name evidence="12" type="primary">fluC</name>
    <name evidence="12" type="synonym">crcB</name>
    <name evidence="13" type="ORF">SKP52_02330</name>
</gene>
<feature type="binding site" evidence="12">
    <location>
        <position position="75"/>
    </location>
    <ligand>
        <name>Na(+)</name>
        <dbReference type="ChEBI" id="CHEBI:29101"/>
        <note>structural</note>
    </ligand>
</feature>
<keyword evidence="4 12" id="KW-0812">Transmembrane</keyword>
<dbReference type="PANTHER" id="PTHR28259">
    <property type="entry name" value="FLUORIDE EXPORT PROTEIN 1-RELATED"/>
    <property type="match status" value="1"/>
</dbReference>
<dbReference type="GO" id="GO:0046872">
    <property type="term" value="F:metal ion binding"/>
    <property type="evidence" value="ECO:0007669"/>
    <property type="project" value="UniProtKB-KW"/>
</dbReference>
<evidence type="ECO:0000256" key="8">
    <source>
        <dbReference type="ARBA" id="ARBA00023136"/>
    </source>
</evidence>
<evidence type="ECO:0000256" key="3">
    <source>
        <dbReference type="ARBA" id="ARBA00022519"/>
    </source>
</evidence>
<keyword evidence="8 12" id="KW-0472">Membrane</keyword>
<protein>
    <recommendedName>
        <fullName evidence="12">Fluoride-specific ion channel FluC</fullName>
    </recommendedName>
</protein>
<dbReference type="HOGENOM" id="CLU_114342_2_3_5"/>
<evidence type="ECO:0000256" key="9">
    <source>
        <dbReference type="ARBA" id="ARBA00023303"/>
    </source>
</evidence>
<proteinExistence type="inferred from homology"/>
<keyword evidence="12" id="KW-0813">Transport</keyword>
<dbReference type="Proteomes" id="UP000030907">
    <property type="component" value="Chromosome"/>
</dbReference>
<dbReference type="AlphaFoldDB" id="A0A0A7PHI0"/>
<dbReference type="HAMAP" id="MF_00454">
    <property type="entry name" value="FluC"/>
    <property type="match status" value="1"/>
</dbReference>
<keyword evidence="3" id="KW-0997">Cell inner membrane</keyword>
<evidence type="ECO:0000256" key="1">
    <source>
        <dbReference type="ARBA" id="ARBA00004651"/>
    </source>
</evidence>
<keyword evidence="12" id="KW-0479">Metal-binding</keyword>
<comment type="similarity">
    <text evidence="10 12">Belongs to the fluoride channel Fluc/FEX (TC 1.A.43) family.</text>
</comment>
<evidence type="ECO:0000256" key="6">
    <source>
        <dbReference type="ARBA" id="ARBA00023053"/>
    </source>
</evidence>
<dbReference type="RefSeq" id="WP_039571282.1">
    <property type="nucleotide sequence ID" value="NZ_CP009122.1"/>
</dbReference>
<keyword evidence="9 12" id="KW-0407">Ion channel</keyword>
<reference evidence="13 14" key="1">
    <citation type="journal article" date="2015" name="Int. J. Syst. Evol. Microbiol.">
        <title>Description of Sphingopyxis fribergensis sp. nov. - a soil bacterium with the ability to degrade styrene and phenylacetic acid.</title>
        <authorList>
            <person name="Oelschlagel M."/>
            <person name="Ruckert C."/>
            <person name="Kalinowski J."/>
            <person name="Schmidt G."/>
            <person name="Schlomann M."/>
            <person name="Tischler D."/>
        </authorList>
    </citation>
    <scope>NUCLEOTIDE SEQUENCE [LARGE SCALE GENOMIC DNA]</scope>
    <source>
        <strain evidence="13 14">Kp5.2</strain>
    </source>
</reference>
<dbReference type="EMBL" id="CP009122">
    <property type="protein sequence ID" value="AJA07402.1"/>
    <property type="molecule type" value="Genomic_DNA"/>
</dbReference>
<sequence length="126" mass="13067">MNSLFPVMIGGAIGAGARHLVGQAMLARLGPGFPWWTLSINIAGGLLMGLLIGMLARGSDGGETTRLFIGVGVLGGFTTFSSFSMEFWMLFERGQNAQAAAYVLASVIGAIAACGLGLFVMRQLPA</sequence>
<dbReference type="GO" id="GO:0005886">
    <property type="term" value="C:plasma membrane"/>
    <property type="evidence" value="ECO:0007669"/>
    <property type="project" value="UniProtKB-SubCell"/>
</dbReference>
<accession>A0A0A7PHI0</accession>
<keyword evidence="7 12" id="KW-0406">Ion transport</keyword>
<dbReference type="NCBIfam" id="NF010791">
    <property type="entry name" value="PRK14195.1"/>
    <property type="match status" value="1"/>
</dbReference>
<evidence type="ECO:0000313" key="13">
    <source>
        <dbReference type="EMBL" id="AJA07402.1"/>
    </source>
</evidence>
<evidence type="ECO:0000256" key="7">
    <source>
        <dbReference type="ARBA" id="ARBA00023065"/>
    </source>
</evidence>
<dbReference type="OrthoDB" id="9806299at2"/>
<feature type="transmembrane region" description="Helical" evidence="12">
    <location>
        <begin position="33"/>
        <end position="55"/>
    </location>
</feature>
<comment type="catalytic activity">
    <reaction evidence="11">
        <text>fluoride(in) = fluoride(out)</text>
        <dbReference type="Rhea" id="RHEA:76159"/>
        <dbReference type="ChEBI" id="CHEBI:17051"/>
    </reaction>
    <physiologicalReaction direction="left-to-right" evidence="11">
        <dbReference type="Rhea" id="RHEA:76160"/>
    </physiologicalReaction>
</comment>
<keyword evidence="5 12" id="KW-1133">Transmembrane helix</keyword>
<dbReference type="PANTHER" id="PTHR28259:SF1">
    <property type="entry name" value="FLUORIDE EXPORT PROTEIN 1-RELATED"/>
    <property type="match status" value="1"/>
</dbReference>
<dbReference type="KEGG" id="sphk:SKP52_02330"/>
<evidence type="ECO:0000256" key="2">
    <source>
        <dbReference type="ARBA" id="ARBA00022475"/>
    </source>
</evidence>
<evidence type="ECO:0000313" key="14">
    <source>
        <dbReference type="Proteomes" id="UP000030907"/>
    </source>
</evidence>
<feature type="transmembrane region" description="Helical" evidence="12">
    <location>
        <begin position="67"/>
        <end position="88"/>
    </location>
</feature>
<evidence type="ECO:0000256" key="12">
    <source>
        <dbReference type="HAMAP-Rule" id="MF_00454"/>
    </source>
</evidence>
<organism evidence="13 14">
    <name type="scientific">Sphingopyxis fribergensis</name>
    <dbReference type="NCBI Taxonomy" id="1515612"/>
    <lineage>
        <taxon>Bacteria</taxon>
        <taxon>Pseudomonadati</taxon>
        <taxon>Pseudomonadota</taxon>
        <taxon>Alphaproteobacteria</taxon>
        <taxon>Sphingomonadales</taxon>
        <taxon>Sphingomonadaceae</taxon>
        <taxon>Sphingopyxis</taxon>
    </lineage>
</organism>
<dbReference type="STRING" id="1515612.SKP52_02330"/>
<dbReference type="GO" id="GO:0140114">
    <property type="term" value="P:cellular detoxification of fluoride"/>
    <property type="evidence" value="ECO:0007669"/>
    <property type="project" value="UniProtKB-UniRule"/>
</dbReference>
<evidence type="ECO:0000256" key="11">
    <source>
        <dbReference type="ARBA" id="ARBA00035585"/>
    </source>
</evidence>
<feature type="transmembrane region" description="Helical" evidence="12">
    <location>
        <begin position="100"/>
        <end position="121"/>
    </location>
</feature>
<keyword evidence="14" id="KW-1185">Reference proteome</keyword>
<keyword evidence="2 12" id="KW-1003">Cell membrane</keyword>
<name>A0A0A7PHI0_9SPHN</name>
<dbReference type="GO" id="GO:0062054">
    <property type="term" value="F:fluoride channel activity"/>
    <property type="evidence" value="ECO:0007669"/>
    <property type="project" value="UniProtKB-UniRule"/>
</dbReference>
<comment type="activity regulation">
    <text evidence="12">Na(+) is not transported, but it plays an essential structural role and its presence is essential for fluoride channel function.</text>
</comment>
<evidence type="ECO:0000256" key="5">
    <source>
        <dbReference type="ARBA" id="ARBA00022989"/>
    </source>
</evidence>
<dbReference type="InterPro" id="IPR003691">
    <property type="entry name" value="FluC"/>
</dbReference>
<evidence type="ECO:0000256" key="4">
    <source>
        <dbReference type="ARBA" id="ARBA00022692"/>
    </source>
</evidence>
<keyword evidence="6 12" id="KW-0915">Sodium</keyword>
<evidence type="ECO:0000256" key="10">
    <source>
        <dbReference type="ARBA" id="ARBA00035120"/>
    </source>
</evidence>
<comment type="subcellular location">
    <subcellularLocation>
        <location evidence="1 12">Cell membrane</location>
        <topology evidence="1 12">Multi-pass membrane protein</topology>
    </subcellularLocation>
</comment>
<comment type="function">
    <text evidence="12">Fluoride-specific ion channel. Important for reducing fluoride concentration in the cell, thus reducing its toxicity.</text>
</comment>
<dbReference type="NCBIfam" id="TIGR00494">
    <property type="entry name" value="crcB"/>
    <property type="match status" value="1"/>
</dbReference>
<dbReference type="Pfam" id="PF02537">
    <property type="entry name" value="CRCB"/>
    <property type="match status" value="1"/>
</dbReference>